<comment type="catalytic activity">
    <reaction evidence="1">
        <text>ATP + protein L-histidine = ADP + protein N-phospho-L-histidine.</text>
        <dbReference type="EC" id="2.7.13.3"/>
    </reaction>
</comment>
<dbReference type="InterPro" id="IPR036890">
    <property type="entry name" value="HATPase_C_sf"/>
</dbReference>
<gene>
    <name evidence="9" type="ORF">FHG71_14415</name>
</gene>
<dbReference type="Proteomes" id="UP000305709">
    <property type="component" value="Unassembled WGS sequence"/>
</dbReference>
<evidence type="ECO:0000256" key="3">
    <source>
        <dbReference type="ARBA" id="ARBA00022553"/>
    </source>
</evidence>
<dbReference type="Gene3D" id="3.30.450.20">
    <property type="entry name" value="PAS domain"/>
    <property type="match status" value="1"/>
</dbReference>
<dbReference type="Pfam" id="PF07568">
    <property type="entry name" value="HisKA_2"/>
    <property type="match status" value="1"/>
</dbReference>
<dbReference type="Gene3D" id="3.30.565.10">
    <property type="entry name" value="Histidine kinase-like ATPase, C-terminal domain"/>
    <property type="match status" value="1"/>
</dbReference>
<evidence type="ECO:0000256" key="4">
    <source>
        <dbReference type="ARBA" id="ARBA00022679"/>
    </source>
</evidence>
<dbReference type="PROSITE" id="PS50109">
    <property type="entry name" value="HIS_KIN"/>
    <property type="match status" value="1"/>
</dbReference>
<sequence>MFQRLGLIDDAFDAIAALVEDGFAICSLITDPEGRPVDYRFLRVNRRFEEMTGLRDVEGRTALELIPNLERRLVTLYGHVAQAREPARFRTVSALSGRDYEVVATPIEAPDGFAILFRDVTELARAEAEREAELQRAQHLLAELNHRVMNSFAAISSIVALEMRAAPPEARPPLERLQGRVQALGALYRRLDGASRADRIDVADYLGGNVASFRDALGAAAGVEITADVAPLTLPTRLAVPLGLVVNELVTNAVKHAFAPGQPGHVHVSLAAEGDLWRLTVADDGGGLGGTQTGGSGIGHVLVAAFVAELGGEMSVESGPRGTTTTVDFRV</sequence>
<dbReference type="InterPro" id="IPR011495">
    <property type="entry name" value="Sig_transdc_His_kin_sub2_dim/P"/>
</dbReference>
<dbReference type="Pfam" id="PF08448">
    <property type="entry name" value="PAS_4"/>
    <property type="match status" value="1"/>
</dbReference>
<proteinExistence type="predicted"/>
<dbReference type="GO" id="GO:0005524">
    <property type="term" value="F:ATP binding"/>
    <property type="evidence" value="ECO:0007669"/>
    <property type="project" value="UniProtKB-KW"/>
</dbReference>
<keyword evidence="3" id="KW-0597">Phosphoprotein</keyword>
<protein>
    <recommendedName>
        <fullName evidence="2">histidine kinase</fullName>
        <ecNumber evidence="2">2.7.13.3</ecNumber>
    </recommendedName>
</protein>
<evidence type="ECO:0000259" key="8">
    <source>
        <dbReference type="PROSITE" id="PS50109"/>
    </source>
</evidence>
<evidence type="ECO:0000256" key="2">
    <source>
        <dbReference type="ARBA" id="ARBA00012438"/>
    </source>
</evidence>
<evidence type="ECO:0000256" key="7">
    <source>
        <dbReference type="ARBA" id="ARBA00022840"/>
    </source>
</evidence>
<evidence type="ECO:0000256" key="6">
    <source>
        <dbReference type="ARBA" id="ARBA00022777"/>
    </source>
</evidence>
<keyword evidence="5" id="KW-0547">Nucleotide-binding</keyword>
<accession>A0A5C4NCP4</accession>
<dbReference type="PANTHER" id="PTHR41523">
    <property type="entry name" value="TWO-COMPONENT SYSTEM SENSOR PROTEIN"/>
    <property type="match status" value="1"/>
</dbReference>
<dbReference type="InterPro" id="IPR003594">
    <property type="entry name" value="HATPase_dom"/>
</dbReference>
<keyword evidence="7" id="KW-0067">ATP-binding</keyword>
<dbReference type="RefSeq" id="WP_139082396.1">
    <property type="nucleotide sequence ID" value="NZ_VDFV01000023.1"/>
</dbReference>
<dbReference type="PANTHER" id="PTHR41523:SF8">
    <property type="entry name" value="ETHYLENE RESPONSE SENSOR PROTEIN"/>
    <property type="match status" value="1"/>
</dbReference>
<dbReference type="AlphaFoldDB" id="A0A5C4NCP4"/>
<name>A0A5C4NCP4_9RHOB</name>
<evidence type="ECO:0000313" key="10">
    <source>
        <dbReference type="Proteomes" id="UP000305709"/>
    </source>
</evidence>
<evidence type="ECO:0000313" key="9">
    <source>
        <dbReference type="EMBL" id="TNC68813.1"/>
    </source>
</evidence>
<keyword evidence="6" id="KW-0418">Kinase</keyword>
<keyword evidence="4" id="KW-0808">Transferase</keyword>
<dbReference type="NCBIfam" id="TIGR00229">
    <property type="entry name" value="sensory_box"/>
    <property type="match status" value="1"/>
</dbReference>
<dbReference type="OrthoDB" id="9816309at2"/>
<dbReference type="EMBL" id="VDFV01000023">
    <property type="protein sequence ID" value="TNC68813.1"/>
    <property type="molecule type" value="Genomic_DNA"/>
</dbReference>
<organism evidence="9 10">
    <name type="scientific">Rubellimicrobium roseum</name>
    <dbReference type="NCBI Taxonomy" id="687525"/>
    <lineage>
        <taxon>Bacteria</taxon>
        <taxon>Pseudomonadati</taxon>
        <taxon>Pseudomonadota</taxon>
        <taxon>Alphaproteobacteria</taxon>
        <taxon>Rhodobacterales</taxon>
        <taxon>Roseobacteraceae</taxon>
        <taxon>Rubellimicrobium</taxon>
    </lineage>
</organism>
<reference evidence="9 10" key="1">
    <citation type="submission" date="2019-06" db="EMBL/GenBank/DDBJ databases">
        <authorList>
            <person name="Jiang L."/>
        </authorList>
    </citation>
    <scope>NUCLEOTIDE SEQUENCE [LARGE SCALE GENOMIC DNA]</scope>
    <source>
        <strain evidence="9 10">YIM 48858</strain>
    </source>
</reference>
<dbReference type="SUPFAM" id="SSF55785">
    <property type="entry name" value="PYP-like sensor domain (PAS domain)"/>
    <property type="match status" value="1"/>
</dbReference>
<dbReference type="SUPFAM" id="SSF55874">
    <property type="entry name" value="ATPase domain of HSP90 chaperone/DNA topoisomerase II/histidine kinase"/>
    <property type="match status" value="1"/>
</dbReference>
<comment type="caution">
    <text evidence="9">The sequence shown here is derived from an EMBL/GenBank/DDBJ whole genome shotgun (WGS) entry which is preliminary data.</text>
</comment>
<evidence type="ECO:0000256" key="5">
    <source>
        <dbReference type="ARBA" id="ARBA00022741"/>
    </source>
</evidence>
<dbReference type="EC" id="2.7.13.3" evidence="2"/>
<dbReference type="InterPro" id="IPR000014">
    <property type="entry name" value="PAS"/>
</dbReference>
<feature type="domain" description="Histidine kinase" evidence="8">
    <location>
        <begin position="143"/>
        <end position="331"/>
    </location>
</feature>
<dbReference type="InterPro" id="IPR013656">
    <property type="entry name" value="PAS_4"/>
</dbReference>
<keyword evidence="10" id="KW-1185">Reference proteome</keyword>
<dbReference type="SMART" id="SM00387">
    <property type="entry name" value="HATPase_c"/>
    <property type="match status" value="1"/>
</dbReference>
<dbReference type="InterPro" id="IPR035965">
    <property type="entry name" value="PAS-like_dom_sf"/>
</dbReference>
<dbReference type="GO" id="GO:0004673">
    <property type="term" value="F:protein histidine kinase activity"/>
    <property type="evidence" value="ECO:0007669"/>
    <property type="project" value="UniProtKB-EC"/>
</dbReference>
<evidence type="ECO:0000256" key="1">
    <source>
        <dbReference type="ARBA" id="ARBA00000085"/>
    </source>
</evidence>
<dbReference type="InterPro" id="IPR005467">
    <property type="entry name" value="His_kinase_dom"/>
</dbReference>
<dbReference type="Pfam" id="PF02518">
    <property type="entry name" value="HATPase_c"/>
    <property type="match status" value="1"/>
</dbReference>